<proteinExistence type="predicted"/>
<dbReference type="RefSeq" id="WP_375556407.1">
    <property type="nucleotide sequence ID" value="NZ_JBBVGT010000002.1"/>
</dbReference>
<dbReference type="Pfam" id="PF02482">
    <property type="entry name" value="Ribosomal_S30AE"/>
    <property type="match status" value="1"/>
</dbReference>
<protein>
    <submittedName>
        <fullName evidence="1">HPF/RaiA family ribosome-associated protein</fullName>
    </submittedName>
</protein>
<gene>
    <name evidence="1" type="ORF">WKR92_03270</name>
</gene>
<dbReference type="Gene3D" id="3.30.160.100">
    <property type="entry name" value="Ribosome hibernation promotion factor-like"/>
    <property type="match status" value="1"/>
</dbReference>
<dbReference type="Proteomes" id="UP001580928">
    <property type="component" value="Unassembled WGS sequence"/>
</dbReference>
<sequence length="117" mass="13558">MNITVQSIHFDADQKLVDFIQRKTNKLTQFYDQLLDGICYLKLENGESEANKIAEFKINIPGNQLFAKGQAKSFEEATDLAVESLRRQINKQKTRENRTVLSNHKDVMVEIENKEEI</sequence>
<dbReference type="InterPro" id="IPR036567">
    <property type="entry name" value="RHF-like"/>
</dbReference>
<dbReference type="SUPFAM" id="SSF69754">
    <property type="entry name" value="Ribosome binding protein Y (YfiA homologue)"/>
    <property type="match status" value="1"/>
</dbReference>
<reference evidence="1 2" key="1">
    <citation type="submission" date="2024-04" db="EMBL/GenBank/DDBJ databases">
        <title>Albibacterium profundi sp. nov., isolated from sediment of the Challenger Deep of Mariana Trench.</title>
        <authorList>
            <person name="Wang Y."/>
        </authorList>
    </citation>
    <scope>NUCLEOTIDE SEQUENCE [LARGE SCALE GENOMIC DNA]</scope>
    <source>
        <strain evidence="1 2">RHL897</strain>
    </source>
</reference>
<accession>A0ABV5CBD4</accession>
<organism evidence="1 2">
    <name type="scientific">Albibacterium profundi</name>
    <dbReference type="NCBI Taxonomy" id="3134906"/>
    <lineage>
        <taxon>Bacteria</taxon>
        <taxon>Pseudomonadati</taxon>
        <taxon>Bacteroidota</taxon>
        <taxon>Sphingobacteriia</taxon>
        <taxon>Sphingobacteriales</taxon>
        <taxon>Sphingobacteriaceae</taxon>
        <taxon>Albibacterium</taxon>
    </lineage>
</organism>
<name>A0ABV5CBD4_9SPHI</name>
<comment type="caution">
    <text evidence="1">The sequence shown here is derived from an EMBL/GenBank/DDBJ whole genome shotgun (WGS) entry which is preliminary data.</text>
</comment>
<evidence type="ECO:0000313" key="2">
    <source>
        <dbReference type="Proteomes" id="UP001580928"/>
    </source>
</evidence>
<dbReference type="InterPro" id="IPR003489">
    <property type="entry name" value="RHF/RaiA"/>
</dbReference>
<keyword evidence="2" id="KW-1185">Reference proteome</keyword>
<evidence type="ECO:0000313" key="1">
    <source>
        <dbReference type="EMBL" id="MFB5944847.1"/>
    </source>
</evidence>
<dbReference type="EMBL" id="JBBVGT010000002">
    <property type="protein sequence ID" value="MFB5944847.1"/>
    <property type="molecule type" value="Genomic_DNA"/>
</dbReference>